<name>A0ABR2Y9H7_9PEZI</name>
<evidence type="ECO:0000313" key="2">
    <source>
        <dbReference type="Proteomes" id="UP001465668"/>
    </source>
</evidence>
<protein>
    <submittedName>
        <fullName evidence="1">C-type lectin protein</fullName>
    </submittedName>
</protein>
<proteinExistence type="predicted"/>
<sequence length="122" mass="13223">MSVNLIGGSRSSSANFGSEPLLALPGGGIFDLAHGYVPLLGNFTNENKAAKGLRKRNPNEVHLASGRRTSFAKHLGYRLNTDNLESWPLVRNEFGELCEESWAVTTNSLQDNLARVGKLIVA</sequence>
<gene>
    <name evidence="1" type="ORF">SCAR479_00432</name>
</gene>
<organism evidence="1 2">
    <name type="scientific">Seiridium cardinale</name>
    <dbReference type="NCBI Taxonomy" id="138064"/>
    <lineage>
        <taxon>Eukaryota</taxon>
        <taxon>Fungi</taxon>
        <taxon>Dikarya</taxon>
        <taxon>Ascomycota</taxon>
        <taxon>Pezizomycotina</taxon>
        <taxon>Sordariomycetes</taxon>
        <taxon>Xylariomycetidae</taxon>
        <taxon>Amphisphaeriales</taxon>
        <taxon>Sporocadaceae</taxon>
        <taxon>Seiridium</taxon>
    </lineage>
</organism>
<reference evidence="1 2" key="1">
    <citation type="submission" date="2024-02" db="EMBL/GenBank/DDBJ databases">
        <title>First draft genome assembly of two strains of Seiridium cardinale.</title>
        <authorList>
            <person name="Emiliani G."/>
            <person name="Scali E."/>
        </authorList>
    </citation>
    <scope>NUCLEOTIDE SEQUENCE [LARGE SCALE GENOMIC DNA]</scope>
    <source>
        <strain evidence="1 2">BM-138-000479</strain>
    </source>
</reference>
<evidence type="ECO:0000313" key="1">
    <source>
        <dbReference type="EMBL" id="KAK9783873.1"/>
    </source>
</evidence>
<dbReference type="Proteomes" id="UP001465668">
    <property type="component" value="Unassembled WGS sequence"/>
</dbReference>
<keyword evidence="2" id="KW-1185">Reference proteome</keyword>
<dbReference type="EMBL" id="JARVKM010000001">
    <property type="protein sequence ID" value="KAK9783873.1"/>
    <property type="molecule type" value="Genomic_DNA"/>
</dbReference>
<accession>A0ABR2Y9H7</accession>
<comment type="caution">
    <text evidence="1">The sequence shown here is derived from an EMBL/GenBank/DDBJ whole genome shotgun (WGS) entry which is preliminary data.</text>
</comment>